<name>A0AAN6JWT9_9PEZI</name>
<comment type="caution">
    <text evidence="1">The sequence shown here is derived from an EMBL/GenBank/DDBJ whole genome shotgun (WGS) entry which is preliminary data.</text>
</comment>
<gene>
    <name evidence="1" type="ORF">LTR91_025257</name>
</gene>
<organism evidence="1 2">
    <name type="scientific">Friedmanniomyces endolithicus</name>
    <dbReference type="NCBI Taxonomy" id="329885"/>
    <lineage>
        <taxon>Eukaryota</taxon>
        <taxon>Fungi</taxon>
        <taxon>Dikarya</taxon>
        <taxon>Ascomycota</taxon>
        <taxon>Pezizomycotina</taxon>
        <taxon>Dothideomycetes</taxon>
        <taxon>Dothideomycetidae</taxon>
        <taxon>Mycosphaerellales</taxon>
        <taxon>Teratosphaeriaceae</taxon>
        <taxon>Friedmanniomyces</taxon>
    </lineage>
</organism>
<sequence length="693" mass="76172">MVFHVLRLDAEDLVGARGPFDVIDTSNISHHVGFLNSMPAAVPLLGRRLNSVLYVETLLRSSNETSEYLSTISHTDAETICLVAGVAPTAYLLGTSSENFGSEAVFGRSQSQTGSMGQSRFRVAWQRPWIGDPKAVAHIDASSPTLAVDPADLARSFFRWYLEIFSEFENLRNQLSVHLRRVGNPLSRDLGHYTRMTIVSLIGLARENIRCDWRGFSEALIDHIQRDQTLIVGSNSLQELCTLLHLSGIYTTSMLSKSPGGAAQDFAMATACPVVRSIDRYPGIPVVVAVALVVPRGTLQVFDLENLDRFGTPGLHMAIHCPGTFENSFFSVHLCFGELKVDEGQHVGVIEEDERGWQGRSDLIATFLAPSFHLLIGGGSDVHVALVITSSAANSHFLPILGPTLRDCQNLHLLRALPGIPEAPIDTTREARQRSQVLKNISMAICRDQRPERLTLRACFAGKIESRDLQDPNHKVQAVQVGPCTMSVRFASHSRVLAFPFPVDGSCSRTRIARKQAWIEVTVTWSLADRSHGYSLRPFPVIFVDGRPNCLGLGRVDLAKQPIMPPSTARNCSSGFLGMTLSEGEHSSRRNLSAAASSTRVLFELKESLAAIMLTFTGQGKGPKEKISTYNAFRLARDDNSDLLIFVNALRHDKDSGSVCLDAHVVPLTDRRVRVMADALQRAVSEQRFRVSA</sequence>
<reference evidence="1" key="1">
    <citation type="submission" date="2023-06" db="EMBL/GenBank/DDBJ databases">
        <title>Black Yeasts Isolated from many extreme environments.</title>
        <authorList>
            <person name="Coleine C."/>
            <person name="Stajich J.E."/>
            <person name="Selbmann L."/>
        </authorList>
    </citation>
    <scope>NUCLEOTIDE SEQUENCE</scope>
    <source>
        <strain evidence="1">CCFEE 5200</strain>
    </source>
</reference>
<keyword evidence="2" id="KW-1185">Reference proteome</keyword>
<evidence type="ECO:0000313" key="2">
    <source>
        <dbReference type="Proteomes" id="UP001175353"/>
    </source>
</evidence>
<protein>
    <submittedName>
        <fullName evidence="1">Uncharacterized protein</fullName>
    </submittedName>
</protein>
<dbReference type="AlphaFoldDB" id="A0AAN6JWT9"/>
<dbReference type="Proteomes" id="UP001175353">
    <property type="component" value="Unassembled WGS sequence"/>
</dbReference>
<accession>A0AAN6JWT9</accession>
<evidence type="ECO:0000313" key="1">
    <source>
        <dbReference type="EMBL" id="KAK0951022.1"/>
    </source>
</evidence>
<dbReference type="EMBL" id="JAUJLE010000742">
    <property type="protein sequence ID" value="KAK0951022.1"/>
    <property type="molecule type" value="Genomic_DNA"/>
</dbReference>
<proteinExistence type="predicted"/>